<name>V4T435_CITCL</name>
<organism evidence="1 2">
    <name type="scientific">Citrus clementina</name>
    <name type="common">Clementine</name>
    <name type="synonym">Citrus deliciosa x Citrus sinensis</name>
    <dbReference type="NCBI Taxonomy" id="85681"/>
    <lineage>
        <taxon>Eukaryota</taxon>
        <taxon>Viridiplantae</taxon>
        <taxon>Streptophyta</taxon>
        <taxon>Embryophyta</taxon>
        <taxon>Tracheophyta</taxon>
        <taxon>Spermatophyta</taxon>
        <taxon>Magnoliopsida</taxon>
        <taxon>eudicotyledons</taxon>
        <taxon>Gunneridae</taxon>
        <taxon>Pentapetalae</taxon>
        <taxon>rosids</taxon>
        <taxon>malvids</taxon>
        <taxon>Sapindales</taxon>
        <taxon>Rutaceae</taxon>
        <taxon>Aurantioideae</taxon>
        <taxon>Citrus</taxon>
    </lineage>
</organism>
<accession>V4T435</accession>
<protein>
    <submittedName>
        <fullName evidence="1">Uncharacterized protein</fullName>
    </submittedName>
</protein>
<dbReference type="InParanoid" id="V4T435"/>
<dbReference type="EMBL" id="KI536799">
    <property type="protein sequence ID" value="ESR47952.1"/>
    <property type="molecule type" value="Genomic_DNA"/>
</dbReference>
<keyword evidence="2" id="KW-1185">Reference proteome</keyword>
<evidence type="ECO:0000313" key="1">
    <source>
        <dbReference type="EMBL" id="ESR47952.1"/>
    </source>
</evidence>
<proteinExistence type="predicted"/>
<sequence>MVEMDFQMGALCCGTLRVKTAFASVNFQRRGKSKILCRCLLSAVLIHRATPNQAEFEFDCISISKFLLCLCDDVCKNVKQLMGKLIPQSVRGMTFYFLSVILLDFAAIEVKCSFITHVILYFNLMMPVNGRVFNIISQLNRRGQVRLSSKLTKEERIMIKDQILYKRKLPSHPHSCCNFCPRTCNSVFNCHRRLIHNLIVDQRLIASQTVNYE</sequence>
<reference evidence="1 2" key="1">
    <citation type="submission" date="2013-10" db="EMBL/GenBank/DDBJ databases">
        <authorList>
            <consortium name="International Citrus Genome Consortium"/>
            <person name="Jenkins J."/>
            <person name="Schmutz J."/>
            <person name="Prochnik S."/>
            <person name="Rokhsar D."/>
            <person name="Gmitter F."/>
            <person name="Ollitrault P."/>
            <person name="Machado M."/>
            <person name="Talon M."/>
            <person name="Wincker P."/>
            <person name="Jaillon O."/>
            <person name="Morgante M."/>
        </authorList>
    </citation>
    <scope>NUCLEOTIDE SEQUENCE</scope>
    <source>
        <strain evidence="2">cv. Clemenules</strain>
    </source>
</reference>
<dbReference type="Gramene" id="ESR47952">
    <property type="protein sequence ID" value="ESR47952"/>
    <property type="gene ID" value="CICLE_v10003756mg"/>
</dbReference>
<evidence type="ECO:0000313" key="2">
    <source>
        <dbReference type="Proteomes" id="UP000030687"/>
    </source>
</evidence>
<dbReference type="KEGG" id="cic:CICLE_v10003756mg"/>
<dbReference type="AlphaFoldDB" id="V4T435"/>
<dbReference type="Proteomes" id="UP000030687">
    <property type="component" value="Unassembled WGS sequence"/>
</dbReference>
<gene>
    <name evidence="1" type="ORF">CICLE_v10003756mg</name>
</gene>